<organism evidence="1 2">
    <name type="scientific">Ridgeia piscesae</name>
    <name type="common">Tubeworm</name>
    <dbReference type="NCBI Taxonomy" id="27915"/>
    <lineage>
        <taxon>Eukaryota</taxon>
        <taxon>Metazoa</taxon>
        <taxon>Spiralia</taxon>
        <taxon>Lophotrochozoa</taxon>
        <taxon>Annelida</taxon>
        <taxon>Polychaeta</taxon>
        <taxon>Sedentaria</taxon>
        <taxon>Canalipalpata</taxon>
        <taxon>Sabellida</taxon>
        <taxon>Siboglinidae</taxon>
        <taxon>Ridgeia</taxon>
    </lineage>
</organism>
<reference evidence="1" key="1">
    <citation type="journal article" date="2023" name="Mol. Biol. Evol.">
        <title>Third-Generation Sequencing Reveals the Adaptive Role of the Epigenome in Three Deep-Sea Polychaetes.</title>
        <authorList>
            <person name="Perez M."/>
            <person name="Aroh O."/>
            <person name="Sun Y."/>
            <person name="Lan Y."/>
            <person name="Juniper S.K."/>
            <person name="Young C.R."/>
            <person name="Angers B."/>
            <person name="Qian P.Y."/>
        </authorList>
    </citation>
    <scope>NUCLEOTIDE SEQUENCE</scope>
    <source>
        <strain evidence="1">R07B-5</strain>
    </source>
</reference>
<accession>A0AAD9NZ06</accession>
<protein>
    <recommendedName>
        <fullName evidence="3">HAT C-terminal dimerisation domain-containing protein</fullName>
    </recommendedName>
</protein>
<evidence type="ECO:0008006" key="3">
    <source>
        <dbReference type="Google" id="ProtNLM"/>
    </source>
</evidence>
<dbReference type="InterPro" id="IPR012337">
    <property type="entry name" value="RNaseH-like_sf"/>
</dbReference>
<dbReference type="AlphaFoldDB" id="A0AAD9NZ06"/>
<dbReference type="SUPFAM" id="SSF53098">
    <property type="entry name" value="Ribonuclease H-like"/>
    <property type="match status" value="1"/>
</dbReference>
<gene>
    <name evidence="1" type="ORF">NP493_246g02106</name>
</gene>
<sequence>MRFIKRQLTVMQEAAPAEQATEQSGDDDDDFFVKKRSNCSGLVQLDEYLLNRSTETAAVMAWPLIKELFIRTNTPLPASAACKRLFSAAGHIFTPLRARIGDKNVENQLVLKLNKNFVQ</sequence>
<proteinExistence type="predicted"/>
<evidence type="ECO:0000313" key="2">
    <source>
        <dbReference type="Proteomes" id="UP001209878"/>
    </source>
</evidence>
<dbReference type="Proteomes" id="UP001209878">
    <property type="component" value="Unassembled WGS sequence"/>
</dbReference>
<dbReference type="EMBL" id="JAODUO010000245">
    <property type="protein sequence ID" value="KAK2185108.1"/>
    <property type="molecule type" value="Genomic_DNA"/>
</dbReference>
<comment type="caution">
    <text evidence="1">The sequence shown here is derived from an EMBL/GenBank/DDBJ whole genome shotgun (WGS) entry which is preliminary data.</text>
</comment>
<keyword evidence="2" id="KW-1185">Reference proteome</keyword>
<name>A0AAD9NZ06_RIDPI</name>
<evidence type="ECO:0000313" key="1">
    <source>
        <dbReference type="EMBL" id="KAK2185108.1"/>
    </source>
</evidence>